<evidence type="ECO:0000256" key="3">
    <source>
        <dbReference type="ARBA" id="ARBA00022695"/>
    </source>
</evidence>
<dbReference type="GO" id="GO:0050519">
    <property type="term" value="F:holo-citrate lyase synthase activity"/>
    <property type="evidence" value="ECO:0007669"/>
    <property type="project" value="UniProtKB-EC"/>
</dbReference>
<dbReference type="InterPro" id="IPR005551">
    <property type="entry name" value="CitX"/>
</dbReference>
<keyword evidence="2 5" id="KW-0808">Transferase</keyword>
<dbReference type="RefSeq" id="WP_206902463.1">
    <property type="nucleotide sequence ID" value="NZ_JAFLVT010000002.1"/>
</dbReference>
<evidence type="ECO:0000313" key="5">
    <source>
        <dbReference type="EMBL" id="MBO0448256.1"/>
    </source>
</evidence>
<evidence type="ECO:0000313" key="6">
    <source>
        <dbReference type="Proteomes" id="UP000664256"/>
    </source>
</evidence>
<dbReference type="EC" id="2.7.7.61" evidence="1"/>
<keyword evidence="6" id="KW-1185">Reference proteome</keyword>
<proteinExistence type="predicted"/>
<keyword evidence="3 5" id="KW-0548">Nucleotidyltransferase</keyword>
<name>A0ABS3H479_9ENTE</name>
<sequence>MAFNFFASGLKITMEDMLEAREKRAMLQSEILHEYPENVLICFTLNIPGPVKNIPIIEQVFEIIYEELKRSIVKGQSCLTKSYNRKTGLELFISLPGDPNEIKKKMIEIENTHIFGRIADLDVLYATENQIVVTSRKNYGIAPRKCYLCGNNAKICGRSKKHSIDEIQEAISRIASTLIK</sequence>
<keyword evidence="5" id="KW-0456">Lyase</keyword>
<comment type="caution">
    <text evidence="5">The sequence shown here is derived from an EMBL/GenBank/DDBJ whole genome shotgun (WGS) entry which is preliminary data.</text>
</comment>
<evidence type="ECO:0000256" key="1">
    <source>
        <dbReference type="ARBA" id="ARBA00012524"/>
    </source>
</evidence>
<dbReference type="EMBL" id="JAFLVT010000002">
    <property type="protein sequence ID" value="MBO0448256.1"/>
    <property type="molecule type" value="Genomic_DNA"/>
</dbReference>
<dbReference type="GO" id="GO:0016829">
    <property type="term" value="F:lyase activity"/>
    <property type="evidence" value="ECO:0007669"/>
    <property type="project" value="UniProtKB-KW"/>
</dbReference>
<evidence type="ECO:0000256" key="4">
    <source>
        <dbReference type="ARBA" id="ARBA00048574"/>
    </source>
</evidence>
<accession>A0ABS3H479</accession>
<dbReference type="NCBIfam" id="NF002383">
    <property type="entry name" value="PRK01392.1"/>
    <property type="match status" value="1"/>
</dbReference>
<reference evidence="5 6" key="1">
    <citation type="submission" date="2021-03" db="EMBL/GenBank/DDBJ databases">
        <title>Enterococcal diversity collection.</title>
        <authorList>
            <person name="Gilmore M.S."/>
            <person name="Schwartzman J."/>
            <person name="Van Tyne D."/>
            <person name="Martin M."/>
            <person name="Earl A.M."/>
            <person name="Manson A.L."/>
            <person name="Straub T."/>
            <person name="Salamzade R."/>
            <person name="Saavedra J."/>
            <person name="Lebreton F."/>
            <person name="Prichula J."/>
            <person name="Schaufler K."/>
            <person name="Gaca A."/>
            <person name="Sgardioli B."/>
            <person name="Wagenaar J."/>
            <person name="Strong T."/>
        </authorList>
    </citation>
    <scope>NUCLEOTIDE SEQUENCE [LARGE SCALE GENOMIC DNA]</scope>
    <source>
        <strain evidence="5 6">MJM12</strain>
    </source>
</reference>
<organism evidence="5 6">
    <name type="scientific">Candidatus Enterococcus myersii</name>
    <dbReference type="NCBI Taxonomy" id="2815322"/>
    <lineage>
        <taxon>Bacteria</taxon>
        <taxon>Bacillati</taxon>
        <taxon>Bacillota</taxon>
        <taxon>Bacilli</taxon>
        <taxon>Lactobacillales</taxon>
        <taxon>Enterococcaceae</taxon>
        <taxon>Enterococcus</taxon>
    </lineage>
</organism>
<evidence type="ECO:0000256" key="2">
    <source>
        <dbReference type="ARBA" id="ARBA00022679"/>
    </source>
</evidence>
<protein>
    <recommendedName>
        <fullName evidence="1">citrate lyase holo-[acyl-carrier protein] synthase</fullName>
        <ecNumber evidence="1">2.7.7.61</ecNumber>
    </recommendedName>
</protein>
<comment type="catalytic activity">
    <reaction evidence="4">
        <text>apo-[citrate lyase ACP] + 2'-(5''-triphospho-alpha-D-ribosyl)-3'-dephospho-CoA = holo-[citrate lyase ACP] + diphosphate</text>
        <dbReference type="Rhea" id="RHEA:16333"/>
        <dbReference type="Rhea" id="RHEA-COMP:10157"/>
        <dbReference type="Rhea" id="RHEA-COMP:10158"/>
        <dbReference type="ChEBI" id="CHEBI:29999"/>
        <dbReference type="ChEBI" id="CHEBI:33019"/>
        <dbReference type="ChEBI" id="CHEBI:61378"/>
        <dbReference type="ChEBI" id="CHEBI:82683"/>
        <dbReference type="EC" id="2.7.7.61"/>
    </reaction>
</comment>
<dbReference type="NCBIfam" id="TIGR03124">
    <property type="entry name" value="citrate_citX"/>
    <property type="match status" value="1"/>
</dbReference>
<dbReference type="Proteomes" id="UP000664256">
    <property type="component" value="Unassembled WGS sequence"/>
</dbReference>
<dbReference type="Pfam" id="PF03802">
    <property type="entry name" value="CitX"/>
    <property type="match status" value="1"/>
</dbReference>
<gene>
    <name evidence="5" type="primary">citX</name>
    <name evidence="5" type="ORF">JZO76_01770</name>
</gene>